<dbReference type="EMBL" id="UINC01002296">
    <property type="protein sequence ID" value="SUZ95123.1"/>
    <property type="molecule type" value="Genomic_DNA"/>
</dbReference>
<evidence type="ECO:0000259" key="7">
    <source>
        <dbReference type="PROSITE" id="PS51007"/>
    </source>
</evidence>
<evidence type="ECO:0000256" key="4">
    <source>
        <dbReference type="ARBA" id="ARBA00022982"/>
    </source>
</evidence>
<dbReference type="InterPro" id="IPR036909">
    <property type="entry name" value="Cyt_c-like_dom_sf"/>
</dbReference>
<dbReference type="GO" id="GO:0020037">
    <property type="term" value="F:heme binding"/>
    <property type="evidence" value="ECO:0007669"/>
    <property type="project" value="InterPro"/>
</dbReference>
<keyword evidence="5" id="KW-0408">Iron</keyword>
<dbReference type="PANTHER" id="PTHR33751">
    <property type="entry name" value="CBB3-TYPE CYTOCHROME C OXIDASE SUBUNIT FIXP"/>
    <property type="match status" value="1"/>
</dbReference>
<reference evidence="8" key="1">
    <citation type="submission" date="2018-05" db="EMBL/GenBank/DDBJ databases">
        <authorList>
            <person name="Lanie J.A."/>
            <person name="Ng W.-L."/>
            <person name="Kazmierczak K.M."/>
            <person name="Andrzejewski T.M."/>
            <person name="Davidsen T.M."/>
            <person name="Wayne K.J."/>
            <person name="Tettelin H."/>
            <person name="Glass J.I."/>
            <person name="Rusch D."/>
            <person name="Podicherti R."/>
            <person name="Tsui H.-C.T."/>
            <person name="Winkler M.E."/>
        </authorList>
    </citation>
    <scope>NUCLEOTIDE SEQUENCE</scope>
</reference>
<dbReference type="AlphaFoldDB" id="A0A381S1U5"/>
<dbReference type="Pfam" id="PF00034">
    <property type="entry name" value="Cytochrom_C"/>
    <property type="match status" value="1"/>
</dbReference>
<dbReference type="GO" id="GO:0009055">
    <property type="term" value="F:electron transfer activity"/>
    <property type="evidence" value="ECO:0007669"/>
    <property type="project" value="InterPro"/>
</dbReference>
<keyword evidence="6" id="KW-0812">Transmembrane</keyword>
<sequence>MKRCDFKELSACYLRASIAIVLLMQYQLATAQNQTDIEAGQTVFQTYCFACHGIGEIQRVGPDLAGVHERRPQGWLLSFIKSPSTLIKTGDADSIALVEEFNGMVMPDSTISDQQIVQVLNYIQARSAELETSNAPSLTAENSATPPVPPSGAVVATGGDLFQGVRRFENNGPACNACHDVRSHAITGGGTLAAELTTAYSNMGSAGLAAIISQAPFPVMQVAYGQNPLTETEVESLVAFFQSAEELSASQQQTNYGFRLFLSGLIGAALLFVLIPFLWRHRKTGSVNQAIYDRQNN</sequence>
<keyword evidence="3" id="KW-0479">Metal-binding</keyword>
<feature type="transmembrane region" description="Helical" evidence="6">
    <location>
        <begin position="256"/>
        <end position="279"/>
    </location>
</feature>
<protein>
    <recommendedName>
        <fullName evidence="7">Cytochrome c domain-containing protein</fullName>
    </recommendedName>
</protein>
<dbReference type="InterPro" id="IPR009056">
    <property type="entry name" value="Cyt_c-like_dom"/>
</dbReference>
<feature type="domain" description="Cytochrome c" evidence="7">
    <location>
        <begin position="35"/>
        <end position="127"/>
    </location>
</feature>
<evidence type="ECO:0000256" key="3">
    <source>
        <dbReference type="ARBA" id="ARBA00022723"/>
    </source>
</evidence>
<evidence type="ECO:0000256" key="6">
    <source>
        <dbReference type="SAM" id="Phobius"/>
    </source>
</evidence>
<evidence type="ECO:0000256" key="5">
    <source>
        <dbReference type="ARBA" id="ARBA00023004"/>
    </source>
</evidence>
<name>A0A381S1U5_9ZZZZ</name>
<dbReference type="PANTHER" id="PTHR33751:SF9">
    <property type="entry name" value="CYTOCHROME C4"/>
    <property type="match status" value="1"/>
</dbReference>
<dbReference type="SUPFAM" id="SSF46626">
    <property type="entry name" value="Cytochrome c"/>
    <property type="match status" value="2"/>
</dbReference>
<dbReference type="PROSITE" id="PS51007">
    <property type="entry name" value="CYTC"/>
    <property type="match status" value="2"/>
</dbReference>
<dbReference type="InterPro" id="IPR050597">
    <property type="entry name" value="Cytochrome_c_Oxidase_Subunit"/>
</dbReference>
<keyword evidence="1" id="KW-0813">Transport</keyword>
<evidence type="ECO:0000256" key="2">
    <source>
        <dbReference type="ARBA" id="ARBA00022617"/>
    </source>
</evidence>
<dbReference type="GO" id="GO:0046872">
    <property type="term" value="F:metal ion binding"/>
    <property type="evidence" value="ECO:0007669"/>
    <property type="project" value="UniProtKB-KW"/>
</dbReference>
<proteinExistence type="predicted"/>
<accession>A0A381S1U5</accession>
<gene>
    <name evidence="8" type="ORF">METZ01_LOCUS47977</name>
</gene>
<evidence type="ECO:0000256" key="1">
    <source>
        <dbReference type="ARBA" id="ARBA00022448"/>
    </source>
</evidence>
<keyword evidence="6" id="KW-0472">Membrane</keyword>
<keyword evidence="4" id="KW-0249">Electron transport</keyword>
<keyword evidence="2" id="KW-0349">Heme</keyword>
<keyword evidence="6" id="KW-1133">Transmembrane helix</keyword>
<dbReference type="Gene3D" id="1.10.760.10">
    <property type="entry name" value="Cytochrome c-like domain"/>
    <property type="match status" value="2"/>
</dbReference>
<evidence type="ECO:0000313" key="8">
    <source>
        <dbReference type="EMBL" id="SUZ95123.1"/>
    </source>
</evidence>
<feature type="domain" description="Cytochrome c" evidence="7">
    <location>
        <begin position="159"/>
        <end position="245"/>
    </location>
</feature>
<organism evidence="8">
    <name type="scientific">marine metagenome</name>
    <dbReference type="NCBI Taxonomy" id="408172"/>
    <lineage>
        <taxon>unclassified sequences</taxon>
        <taxon>metagenomes</taxon>
        <taxon>ecological metagenomes</taxon>
    </lineage>
</organism>